<dbReference type="InterPro" id="IPR003709">
    <property type="entry name" value="VanY-like_core_dom"/>
</dbReference>
<accession>A0ABP4ZGA5</accession>
<feature type="compositionally biased region" description="Pro residues" evidence="1">
    <location>
        <begin position="1"/>
        <end position="13"/>
    </location>
</feature>
<protein>
    <recommendedName>
        <fullName evidence="3">D-alanyl-D-alanine carboxypeptidase-like core domain-containing protein</fullName>
    </recommendedName>
</protein>
<dbReference type="InterPro" id="IPR009045">
    <property type="entry name" value="Zn_M74/Hedgehog-like"/>
</dbReference>
<comment type="caution">
    <text evidence="4">The sequence shown here is derived from an EMBL/GenBank/DDBJ whole genome shotgun (WGS) entry which is preliminary data.</text>
</comment>
<organism evidence="4 5">
    <name type="scientific">Myceligenerans crystallogenes</name>
    <dbReference type="NCBI Taxonomy" id="316335"/>
    <lineage>
        <taxon>Bacteria</taxon>
        <taxon>Bacillati</taxon>
        <taxon>Actinomycetota</taxon>
        <taxon>Actinomycetes</taxon>
        <taxon>Micrococcales</taxon>
        <taxon>Promicromonosporaceae</taxon>
        <taxon>Myceligenerans</taxon>
    </lineage>
</organism>
<dbReference type="Pfam" id="PF02557">
    <property type="entry name" value="VanY"/>
    <property type="match status" value="1"/>
</dbReference>
<evidence type="ECO:0000313" key="4">
    <source>
        <dbReference type="EMBL" id="GAA1855754.1"/>
    </source>
</evidence>
<dbReference type="InterPro" id="IPR052179">
    <property type="entry name" value="DD-CPase-like"/>
</dbReference>
<name>A0ABP4ZGA5_9MICO</name>
<evidence type="ECO:0000259" key="3">
    <source>
        <dbReference type="Pfam" id="PF02557"/>
    </source>
</evidence>
<dbReference type="Gene3D" id="3.30.1380.10">
    <property type="match status" value="1"/>
</dbReference>
<evidence type="ECO:0000256" key="1">
    <source>
        <dbReference type="SAM" id="MobiDB-lite"/>
    </source>
</evidence>
<keyword evidence="2" id="KW-1133">Transmembrane helix</keyword>
<evidence type="ECO:0000256" key="2">
    <source>
        <dbReference type="SAM" id="Phobius"/>
    </source>
</evidence>
<keyword evidence="2" id="KW-0812">Transmembrane</keyword>
<evidence type="ECO:0000313" key="5">
    <source>
        <dbReference type="Proteomes" id="UP001501094"/>
    </source>
</evidence>
<sequence length="445" mass="46518">MTATSFPPPPEPAPHGQGRTGASTPGTPQAFPGRSGGLPVRQPGAALPPAGPRPPAPQQPAPQPPPSPWPTPQAPPAPDPGTATWSAPMLTGPARKEPRRRPRRARTGTVVVTVVALLLVGTLGGTYYLLDQEAGDLTAEAGTARTLLEQSDGQVADPATRDTLTRELATADQVLAGTPLLERRPGDAATATENLAAAQAGVVSSMIDQAHTRIADGRHTLTTAIDTGRRTYDATGELDDPARATVKKKLDAATQAAAGTTDDALADADLPTLQEAVTTLGRHHKELTTATGTLATAQDTAVCPQPDQLWSPDSGHLPADQLATIPWAPEFQVRKDILASLVALNTEYKAQFGTDLTINSAYRSYESQVGLAGSPLAAPPGCSSHGLGLAVDLGGGVQTHASPQYTWLTEHAAAHGWAHPRWADPDGRLPEPWHWQHVKSPEETL</sequence>
<dbReference type="PANTHER" id="PTHR34385">
    <property type="entry name" value="D-ALANYL-D-ALANINE CARBOXYPEPTIDASE"/>
    <property type="match status" value="1"/>
</dbReference>
<dbReference type="CDD" id="cd14814">
    <property type="entry name" value="Peptidase_M15"/>
    <property type="match status" value="1"/>
</dbReference>
<dbReference type="PANTHER" id="PTHR34385:SF1">
    <property type="entry name" value="PEPTIDOGLYCAN L-ALANYL-D-GLUTAMATE ENDOPEPTIDASE CWLK"/>
    <property type="match status" value="1"/>
</dbReference>
<keyword evidence="2" id="KW-0472">Membrane</keyword>
<reference evidence="5" key="1">
    <citation type="journal article" date="2019" name="Int. J. Syst. Evol. Microbiol.">
        <title>The Global Catalogue of Microorganisms (GCM) 10K type strain sequencing project: providing services to taxonomists for standard genome sequencing and annotation.</title>
        <authorList>
            <consortium name="The Broad Institute Genomics Platform"/>
            <consortium name="The Broad Institute Genome Sequencing Center for Infectious Disease"/>
            <person name="Wu L."/>
            <person name="Ma J."/>
        </authorList>
    </citation>
    <scope>NUCLEOTIDE SEQUENCE [LARGE SCALE GENOMIC DNA]</scope>
    <source>
        <strain evidence="5">JCM 14326</strain>
    </source>
</reference>
<feature type="compositionally biased region" description="Pro residues" evidence="1">
    <location>
        <begin position="49"/>
        <end position="79"/>
    </location>
</feature>
<keyword evidence="5" id="KW-1185">Reference proteome</keyword>
<dbReference type="SUPFAM" id="SSF55166">
    <property type="entry name" value="Hedgehog/DD-peptidase"/>
    <property type="match status" value="1"/>
</dbReference>
<feature type="region of interest" description="Disordered" evidence="1">
    <location>
        <begin position="1"/>
        <end position="105"/>
    </location>
</feature>
<feature type="domain" description="D-alanyl-D-alanine carboxypeptidase-like core" evidence="3">
    <location>
        <begin position="332"/>
        <end position="438"/>
    </location>
</feature>
<proteinExistence type="predicted"/>
<feature type="transmembrane region" description="Helical" evidence="2">
    <location>
        <begin position="109"/>
        <end position="130"/>
    </location>
</feature>
<gene>
    <name evidence="4" type="ORF">GCM10009751_10870</name>
</gene>
<dbReference type="Proteomes" id="UP001501094">
    <property type="component" value="Unassembled WGS sequence"/>
</dbReference>
<dbReference type="EMBL" id="BAAANL010000002">
    <property type="protein sequence ID" value="GAA1855754.1"/>
    <property type="molecule type" value="Genomic_DNA"/>
</dbReference>
<dbReference type="RefSeq" id="WP_344100361.1">
    <property type="nucleotide sequence ID" value="NZ_BAAANL010000002.1"/>
</dbReference>